<name>A0A8S5TI48_9CAUD</name>
<reference evidence="1" key="1">
    <citation type="journal article" date="2021" name="Proc. Natl. Acad. Sci. U.S.A.">
        <title>A Catalog of Tens of Thousands of Viruses from Human Metagenomes Reveals Hidden Associations with Chronic Diseases.</title>
        <authorList>
            <person name="Tisza M.J."/>
            <person name="Buck C.B."/>
        </authorList>
    </citation>
    <scope>NUCLEOTIDE SEQUENCE</scope>
    <source>
        <strain evidence="1">Ctu3532</strain>
    </source>
</reference>
<sequence length="105" mass="11566">MDGKTVFAGCADRQLIGVTEMKLCDRCRVAGCLLNYGGKACQEARKEQCPDVVFTNADKIREMEDEKLAALLMHMRGGDQCRGCSDAKACITCCLDWLREPAEDA</sequence>
<protein>
    <submittedName>
        <fullName evidence="1">Uncharacterized protein</fullName>
    </submittedName>
</protein>
<accession>A0A8S5TI48</accession>
<organism evidence="1">
    <name type="scientific">Caudovirales sp. ctu3532</name>
    <dbReference type="NCBI Taxonomy" id="2827639"/>
    <lineage>
        <taxon>Viruses</taxon>
        <taxon>Duplodnaviria</taxon>
        <taxon>Heunggongvirae</taxon>
        <taxon>Uroviricota</taxon>
        <taxon>Caudoviricetes</taxon>
    </lineage>
</organism>
<proteinExistence type="predicted"/>
<dbReference type="EMBL" id="BK032830">
    <property type="protein sequence ID" value="DAF62950.1"/>
    <property type="molecule type" value="Genomic_DNA"/>
</dbReference>
<evidence type="ECO:0000313" key="1">
    <source>
        <dbReference type="EMBL" id="DAF62950.1"/>
    </source>
</evidence>